<dbReference type="AlphaFoldDB" id="A0A423PYI8"/>
<keyword evidence="2" id="KW-1185">Reference proteome</keyword>
<reference evidence="1 2" key="1">
    <citation type="submission" date="2013-10" db="EMBL/GenBank/DDBJ databases">
        <title>Salinisphaera japonica YTM-1 Genome Sequencing.</title>
        <authorList>
            <person name="Lai Q."/>
            <person name="Li C."/>
            <person name="Shao Z."/>
        </authorList>
    </citation>
    <scope>NUCLEOTIDE SEQUENCE [LARGE SCALE GENOMIC DNA]</scope>
    <source>
        <strain evidence="1 2">YTM-1</strain>
    </source>
</reference>
<sequence>MPPADIGHVVDIGFFMSVQMKRIFVAGLAGFALSVLAGCQQSQAPGNHMTAASDIDQDTLCQVSTWKPINVASQCEAGQKILYRPGDEAGSEQSALFTAANCDLRFSVSATPGGTACIYRPIRSANALATPDDAAS</sequence>
<dbReference type="InParanoid" id="A0A423PYI8"/>
<gene>
    <name evidence="1" type="ORF">SAJA_04810</name>
</gene>
<accession>A0A423PYI8</accession>
<comment type="caution">
    <text evidence="1">The sequence shown here is derived from an EMBL/GenBank/DDBJ whole genome shotgun (WGS) entry which is preliminary data.</text>
</comment>
<evidence type="ECO:0000313" key="1">
    <source>
        <dbReference type="EMBL" id="ROO30674.1"/>
    </source>
</evidence>
<proteinExistence type="predicted"/>
<evidence type="ECO:0000313" key="2">
    <source>
        <dbReference type="Proteomes" id="UP000285310"/>
    </source>
</evidence>
<dbReference type="Proteomes" id="UP000285310">
    <property type="component" value="Unassembled WGS sequence"/>
</dbReference>
<dbReference type="EMBL" id="AYKG01000011">
    <property type="protein sequence ID" value="ROO30674.1"/>
    <property type="molecule type" value="Genomic_DNA"/>
</dbReference>
<organism evidence="1 2">
    <name type="scientific">Salinisphaera japonica YTM-1</name>
    <dbReference type="NCBI Taxonomy" id="1209778"/>
    <lineage>
        <taxon>Bacteria</taxon>
        <taxon>Pseudomonadati</taxon>
        <taxon>Pseudomonadota</taxon>
        <taxon>Gammaproteobacteria</taxon>
        <taxon>Salinisphaerales</taxon>
        <taxon>Salinisphaeraceae</taxon>
        <taxon>Salinisphaera</taxon>
    </lineage>
</organism>
<protein>
    <submittedName>
        <fullName evidence="1">Uncharacterized protein</fullName>
    </submittedName>
</protein>
<name>A0A423PYI8_9GAMM</name>